<evidence type="ECO:0000259" key="3">
    <source>
        <dbReference type="Pfam" id="PF19289"/>
    </source>
</evidence>
<keyword evidence="6" id="KW-1185">Reference proteome</keyword>
<sequence length="449" mass="47348">MPNHKELEDIAKAIIASASEGEEIEVVLGRSTSTEVVVYKGEIESLTQSTEEGVTVRVLRDGRVGYSTLGSLDQKLVESCVKSARENCSYASFDPHAILAKPDGHPYVELDLTDPEVSQTPVSEKIALALELEKLTLESDSRIVEVPSSSYSDYVGESLVASTTGILRHSERSYAIASAMTVARSGEDTHTGYGYSASRKLRDLSLEEAAQDAIYRAVRLLGAKPVKSRSLTVVFEPRVAATFLAVATAGLSADAIQRNRSIFLGRDGEQVASSLVTVIDDPTDSRFQSASSTDAEGLASRQNVLIEDGVLKGYLYDSYSANRVGRSSTANATRSGSGAPTPSARAVFLAPGPKDASSIIEGLEDGVVIQSISGVHSGVNQVSGDFSVGAEGVLIRNGSLAEAVKGVTISSTLQRMLLGIVEVGSDTKFYPSIAAGNTVVISEMSLSGK</sequence>
<dbReference type="GO" id="GO:0008237">
    <property type="term" value="F:metallopeptidase activity"/>
    <property type="evidence" value="ECO:0007669"/>
    <property type="project" value="InterPro"/>
</dbReference>
<evidence type="ECO:0000259" key="4">
    <source>
        <dbReference type="Pfam" id="PF19290"/>
    </source>
</evidence>
<dbReference type="AlphaFoldDB" id="A0A1M4X2C8"/>
<evidence type="ECO:0000313" key="5">
    <source>
        <dbReference type="EMBL" id="SHE87517.1"/>
    </source>
</evidence>
<dbReference type="OrthoDB" id="9803618at2"/>
<dbReference type="SUPFAM" id="SSF111283">
    <property type="entry name" value="Putative modulator of DNA gyrase, PmbA/TldD"/>
    <property type="match status" value="1"/>
</dbReference>
<dbReference type="InterPro" id="IPR045570">
    <property type="entry name" value="Metalloprtase-TldD/E_cen_dom"/>
</dbReference>
<dbReference type="InterPro" id="IPR047657">
    <property type="entry name" value="PmbA"/>
</dbReference>
<feature type="domain" description="Metalloprotease TldD/E central" evidence="4">
    <location>
        <begin position="118"/>
        <end position="221"/>
    </location>
</feature>
<dbReference type="InterPro" id="IPR036059">
    <property type="entry name" value="TldD/PmbA_sf"/>
</dbReference>
<dbReference type="PANTHER" id="PTHR43421">
    <property type="entry name" value="METALLOPROTEASE PMBA"/>
    <property type="match status" value="1"/>
</dbReference>
<dbReference type="EMBL" id="FQUL01000032">
    <property type="protein sequence ID" value="SHE87517.1"/>
    <property type="molecule type" value="Genomic_DNA"/>
</dbReference>
<dbReference type="Pfam" id="PF19289">
    <property type="entry name" value="PmbA_TldD_3rd"/>
    <property type="match status" value="1"/>
</dbReference>
<dbReference type="GO" id="GO:0005829">
    <property type="term" value="C:cytosol"/>
    <property type="evidence" value="ECO:0007669"/>
    <property type="project" value="TreeGrafter"/>
</dbReference>
<feature type="domain" description="Metalloprotease TldD/E C-terminal" evidence="3">
    <location>
        <begin position="229"/>
        <end position="448"/>
    </location>
</feature>
<name>A0A1M4X2C8_9ACTN</name>
<dbReference type="Pfam" id="PF19290">
    <property type="entry name" value="PmbA_TldD_2nd"/>
    <property type="match status" value="1"/>
</dbReference>
<reference evidence="6" key="1">
    <citation type="submission" date="2016-11" db="EMBL/GenBank/DDBJ databases">
        <authorList>
            <person name="Varghese N."/>
            <person name="Submissions S."/>
        </authorList>
    </citation>
    <scope>NUCLEOTIDE SEQUENCE [LARGE SCALE GENOMIC DNA]</scope>
    <source>
        <strain evidence="6">DSM 19514</strain>
    </source>
</reference>
<dbReference type="InterPro" id="IPR035068">
    <property type="entry name" value="TldD/PmbA_N"/>
</dbReference>
<evidence type="ECO:0000259" key="2">
    <source>
        <dbReference type="Pfam" id="PF01523"/>
    </source>
</evidence>
<dbReference type="RefSeq" id="WP_072791686.1">
    <property type="nucleotide sequence ID" value="NZ_FQUL01000032.1"/>
</dbReference>
<protein>
    <submittedName>
        <fullName evidence="5">PmbA protein</fullName>
    </submittedName>
</protein>
<dbReference type="Gene3D" id="3.30.2290.10">
    <property type="entry name" value="PmbA/TldD superfamily"/>
    <property type="match status" value="1"/>
</dbReference>
<dbReference type="PANTHER" id="PTHR43421:SF1">
    <property type="entry name" value="METALLOPROTEASE PMBA"/>
    <property type="match status" value="1"/>
</dbReference>
<dbReference type="GO" id="GO:0006508">
    <property type="term" value="P:proteolysis"/>
    <property type="evidence" value="ECO:0007669"/>
    <property type="project" value="InterPro"/>
</dbReference>
<proteinExistence type="inferred from homology"/>
<dbReference type="STRING" id="1121881.SAMN02745225_01866"/>
<organism evidence="5 6">
    <name type="scientific">Ferrithrix thermotolerans DSM 19514</name>
    <dbReference type="NCBI Taxonomy" id="1121881"/>
    <lineage>
        <taxon>Bacteria</taxon>
        <taxon>Bacillati</taxon>
        <taxon>Actinomycetota</taxon>
        <taxon>Acidimicrobiia</taxon>
        <taxon>Acidimicrobiales</taxon>
        <taxon>Acidimicrobiaceae</taxon>
        <taxon>Ferrithrix</taxon>
    </lineage>
</organism>
<feature type="domain" description="Metalloprotease TldD/E N-terminal" evidence="2">
    <location>
        <begin position="25"/>
        <end position="87"/>
    </location>
</feature>
<dbReference type="Pfam" id="PF01523">
    <property type="entry name" value="PmbA_TldD_1st"/>
    <property type="match status" value="1"/>
</dbReference>
<dbReference type="InterPro" id="IPR002510">
    <property type="entry name" value="Metalloprtase-TldD/E_N"/>
</dbReference>
<dbReference type="Proteomes" id="UP000184295">
    <property type="component" value="Unassembled WGS sequence"/>
</dbReference>
<evidence type="ECO:0000256" key="1">
    <source>
        <dbReference type="ARBA" id="ARBA00005836"/>
    </source>
</evidence>
<gene>
    <name evidence="5" type="ORF">SAMN02745225_01866</name>
</gene>
<accession>A0A1M4X2C8</accession>
<evidence type="ECO:0000313" key="6">
    <source>
        <dbReference type="Proteomes" id="UP000184295"/>
    </source>
</evidence>
<comment type="similarity">
    <text evidence="1">Belongs to the peptidase U62 family.</text>
</comment>
<dbReference type="InterPro" id="IPR045569">
    <property type="entry name" value="Metalloprtase-TldD/E_C"/>
</dbReference>